<dbReference type="Gene3D" id="1.25.40.10">
    <property type="entry name" value="Tetratricopeptide repeat domain"/>
    <property type="match status" value="1"/>
</dbReference>
<name>A0A9Q0JXN7_9MAGN</name>
<dbReference type="Pfam" id="PF01535">
    <property type="entry name" value="PPR"/>
    <property type="match status" value="2"/>
</dbReference>
<feature type="repeat" description="PPR" evidence="2">
    <location>
        <begin position="90"/>
        <end position="124"/>
    </location>
</feature>
<reference evidence="3" key="1">
    <citation type="journal article" date="2023" name="Plant J.">
        <title>The genome of the king protea, Protea cynaroides.</title>
        <authorList>
            <person name="Chang J."/>
            <person name="Duong T.A."/>
            <person name="Schoeman C."/>
            <person name="Ma X."/>
            <person name="Roodt D."/>
            <person name="Barker N."/>
            <person name="Li Z."/>
            <person name="Van de Peer Y."/>
            <person name="Mizrachi E."/>
        </authorList>
    </citation>
    <scope>NUCLEOTIDE SEQUENCE</scope>
    <source>
        <tissue evidence="3">Young leaves</tissue>
    </source>
</reference>
<evidence type="ECO:0000313" key="3">
    <source>
        <dbReference type="EMBL" id="KAJ4954003.1"/>
    </source>
</evidence>
<proteinExistence type="predicted"/>
<dbReference type="PANTHER" id="PTHR47926:SF415">
    <property type="entry name" value="PENTATRICOPEPTIDE REPEAT-CONTAINING PROTEIN"/>
    <property type="match status" value="1"/>
</dbReference>
<dbReference type="InterPro" id="IPR002885">
    <property type="entry name" value="PPR_rpt"/>
</dbReference>
<gene>
    <name evidence="3" type="ORF">NE237_030835</name>
</gene>
<dbReference type="Proteomes" id="UP001141806">
    <property type="component" value="Unassembled WGS sequence"/>
</dbReference>
<keyword evidence="1" id="KW-0677">Repeat</keyword>
<keyword evidence="4" id="KW-1185">Reference proteome</keyword>
<dbReference type="OrthoDB" id="185373at2759"/>
<dbReference type="AlphaFoldDB" id="A0A9Q0JXN7"/>
<accession>A0A9Q0JXN7</accession>
<sequence>MKKTIIIYKQMIECRQSKSSIFPDKFTFPFLIKACAGLLLLDLGKQVHGHVFKCGLDLNYVIENSLIDMYTKCASMSNAHNIFERMAERDAVSWNTIISRYARLGQMKRARLIFDSMTDKTIISIFGYTRIDCYINALDVFLQM</sequence>
<organism evidence="3 4">
    <name type="scientific">Protea cynaroides</name>
    <dbReference type="NCBI Taxonomy" id="273540"/>
    <lineage>
        <taxon>Eukaryota</taxon>
        <taxon>Viridiplantae</taxon>
        <taxon>Streptophyta</taxon>
        <taxon>Embryophyta</taxon>
        <taxon>Tracheophyta</taxon>
        <taxon>Spermatophyta</taxon>
        <taxon>Magnoliopsida</taxon>
        <taxon>Proteales</taxon>
        <taxon>Proteaceae</taxon>
        <taxon>Protea</taxon>
    </lineage>
</organism>
<dbReference type="InterPro" id="IPR046960">
    <property type="entry name" value="PPR_At4g14850-like_plant"/>
</dbReference>
<comment type="caution">
    <text evidence="3">The sequence shown here is derived from an EMBL/GenBank/DDBJ whole genome shotgun (WGS) entry which is preliminary data.</text>
</comment>
<evidence type="ECO:0008006" key="5">
    <source>
        <dbReference type="Google" id="ProtNLM"/>
    </source>
</evidence>
<dbReference type="PROSITE" id="PS51375">
    <property type="entry name" value="PPR"/>
    <property type="match status" value="1"/>
</dbReference>
<dbReference type="GO" id="GO:0003723">
    <property type="term" value="F:RNA binding"/>
    <property type="evidence" value="ECO:0007669"/>
    <property type="project" value="InterPro"/>
</dbReference>
<dbReference type="FunFam" id="1.25.40.10:FF:000934">
    <property type="entry name" value="Pentatricopeptide repeat-containing protein"/>
    <property type="match status" value="1"/>
</dbReference>
<dbReference type="EMBL" id="JAMYWD010000012">
    <property type="protein sequence ID" value="KAJ4954003.1"/>
    <property type="molecule type" value="Genomic_DNA"/>
</dbReference>
<dbReference type="GO" id="GO:0009451">
    <property type="term" value="P:RNA modification"/>
    <property type="evidence" value="ECO:0007669"/>
    <property type="project" value="InterPro"/>
</dbReference>
<dbReference type="NCBIfam" id="TIGR00756">
    <property type="entry name" value="PPR"/>
    <property type="match status" value="1"/>
</dbReference>
<dbReference type="InterPro" id="IPR011990">
    <property type="entry name" value="TPR-like_helical_dom_sf"/>
</dbReference>
<evidence type="ECO:0000256" key="2">
    <source>
        <dbReference type="PROSITE-ProRule" id="PRU00708"/>
    </source>
</evidence>
<evidence type="ECO:0000256" key="1">
    <source>
        <dbReference type="ARBA" id="ARBA00022737"/>
    </source>
</evidence>
<evidence type="ECO:0000313" key="4">
    <source>
        <dbReference type="Proteomes" id="UP001141806"/>
    </source>
</evidence>
<protein>
    <recommendedName>
        <fullName evidence="5">Pentatricopeptide repeat-containing protein</fullName>
    </recommendedName>
</protein>
<dbReference type="PANTHER" id="PTHR47926">
    <property type="entry name" value="PENTATRICOPEPTIDE REPEAT-CONTAINING PROTEIN"/>
    <property type="match status" value="1"/>
</dbReference>